<dbReference type="AlphaFoldDB" id="A0A0A9CVI0"/>
<organism evidence="1">
    <name type="scientific">Arundo donax</name>
    <name type="common">Giant reed</name>
    <name type="synonym">Donax arundinaceus</name>
    <dbReference type="NCBI Taxonomy" id="35708"/>
    <lineage>
        <taxon>Eukaryota</taxon>
        <taxon>Viridiplantae</taxon>
        <taxon>Streptophyta</taxon>
        <taxon>Embryophyta</taxon>
        <taxon>Tracheophyta</taxon>
        <taxon>Spermatophyta</taxon>
        <taxon>Magnoliopsida</taxon>
        <taxon>Liliopsida</taxon>
        <taxon>Poales</taxon>
        <taxon>Poaceae</taxon>
        <taxon>PACMAD clade</taxon>
        <taxon>Arundinoideae</taxon>
        <taxon>Arundineae</taxon>
        <taxon>Arundo</taxon>
    </lineage>
</organism>
<proteinExistence type="predicted"/>
<dbReference type="EMBL" id="GBRH01220495">
    <property type="protein sequence ID" value="JAD77400.1"/>
    <property type="molecule type" value="Transcribed_RNA"/>
</dbReference>
<evidence type="ECO:0000313" key="1">
    <source>
        <dbReference type="EMBL" id="JAD77400.1"/>
    </source>
</evidence>
<name>A0A0A9CVI0_ARUDO</name>
<reference evidence="1" key="1">
    <citation type="submission" date="2014-09" db="EMBL/GenBank/DDBJ databases">
        <authorList>
            <person name="Magalhaes I.L.F."/>
            <person name="Oliveira U."/>
            <person name="Santos F.R."/>
            <person name="Vidigal T.H.D.A."/>
            <person name="Brescovit A.D."/>
            <person name="Santos A.J."/>
        </authorList>
    </citation>
    <scope>NUCLEOTIDE SEQUENCE</scope>
    <source>
        <tissue evidence="1">Shoot tissue taken approximately 20 cm above the soil surface</tissue>
    </source>
</reference>
<accession>A0A0A9CVI0</accession>
<sequence length="94" mass="10511">MPRYSMAEMSFLYNGRFKHETSSYHQSGLLFFGLAPVLIPFHKRLPPGLCMGPPYWTTGHPNKSGSLHDLVAIESTHLFTICNLSAISRTSSQV</sequence>
<reference evidence="1" key="2">
    <citation type="journal article" date="2015" name="Data Brief">
        <title>Shoot transcriptome of the giant reed, Arundo donax.</title>
        <authorList>
            <person name="Barrero R.A."/>
            <person name="Guerrero F.D."/>
            <person name="Moolhuijzen P."/>
            <person name="Goolsby J.A."/>
            <person name="Tidwell J."/>
            <person name="Bellgard S.E."/>
            <person name="Bellgard M.I."/>
        </authorList>
    </citation>
    <scope>NUCLEOTIDE SEQUENCE</scope>
    <source>
        <tissue evidence="1">Shoot tissue taken approximately 20 cm above the soil surface</tissue>
    </source>
</reference>
<protein>
    <submittedName>
        <fullName evidence="1">Uncharacterized protein</fullName>
    </submittedName>
</protein>